<dbReference type="EMBL" id="JALPTH010000009">
    <property type="protein sequence ID" value="MCK8678134.1"/>
    <property type="molecule type" value="Genomic_DNA"/>
</dbReference>
<keyword evidence="3" id="KW-1185">Reference proteome</keyword>
<dbReference type="PROSITE" id="PS50075">
    <property type="entry name" value="CARRIER"/>
    <property type="match status" value="1"/>
</dbReference>
<accession>A0ABT0I9Y4</accession>
<dbReference type="Proteomes" id="UP001522868">
    <property type="component" value="Unassembled WGS sequence"/>
</dbReference>
<reference evidence="2 3" key="1">
    <citation type="submission" date="2022-04" db="EMBL/GenBank/DDBJ databases">
        <title>Streptomyces sp. nov. LCR6-01 isolated from Lichen of Dirinaria sp.</title>
        <authorList>
            <person name="Kanchanasin P."/>
            <person name="Tanasupawat S."/>
            <person name="Phongsopitanun W."/>
        </authorList>
    </citation>
    <scope>NUCLEOTIDE SEQUENCE [LARGE SCALE GENOMIC DNA]</scope>
    <source>
        <strain evidence="2 3">LCR6-01</strain>
    </source>
</reference>
<dbReference type="InterPro" id="IPR036736">
    <property type="entry name" value="ACP-like_sf"/>
</dbReference>
<dbReference type="Pfam" id="PF00550">
    <property type="entry name" value="PP-binding"/>
    <property type="match status" value="1"/>
</dbReference>
<evidence type="ECO:0000259" key="1">
    <source>
        <dbReference type="PROSITE" id="PS50075"/>
    </source>
</evidence>
<comment type="caution">
    <text evidence="2">The sequence shown here is derived from an EMBL/GenBank/DDBJ whole genome shotgun (WGS) entry which is preliminary data.</text>
</comment>
<feature type="domain" description="Carrier" evidence="1">
    <location>
        <begin position="11"/>
        <end position="85"/>
    </location>
</feature>
<evidence type="ECO:0000313" key="2">
    <source>
        <dbReference type="EMBL" id="MCK8678134.1"/>
    </source>
</evidence>
<dbReference type="Gene3D" id="1.10.1200.10">
    <property type="entry name" value="ACP-like"/>
    <property type="match status" value="1"/>
</dbReference>
<protein>
    <submittedName>
        <fullName evidence="2">Acyl carrier protein</fullName>
    </submittedName>
</protein>
<sequence length="101" mass="11025">MDTAPVDTPGEDPLDFITRYLQRDFQVPAHQARPEATFSSLALDSIAQVELFVSLSDHYGVELDDSHASDQLTLRQTAELVHEGLRRAGGGRTASTATARD</sequence>
<dbReference type="RefSeq" id="WP_248633721.1">
    <property type="nucleotide sequence ID" value="NZ_JALPTH010000009.1"/>
</dbReference>
<proteinExistence type="predicted"/>
<evidence type="ECO:0000313" key="3">
    <source>
        <dbReference type="Proteomes" id="UP001522868"/>
    </source>
</evidence>
<dbReference type="SUPFAM" id="SSF47336">
    <property type="entry name" value="ACP-like"/>
    <property type="match status" value="1"/>
</dbReference>
<gene>
    <name evidence="2" type="ORF">M1O15_12145</name>
</gene>
<dbReference type="InterPro" id="IPR009081">
    <property type="entry name" value="PP-bd_ACP"/>
</dbReference>
<organism evidence="2 3">
    <name type="scientific">Streptomyces lichenis</name>
    <dbReference type="NCBI Taxonomy" id="2306967"/>
    <lineage>
        <taxon>Bacteria</taxon>
        <taxon>Bacillati</taxon>
        <taxon>Actinomycetota</taxon>
        <taxon>Actinomycetes</taxon>
        <taxon>Kitasatosporales</taxon>
        <taxon>Streptomycetaceae</taxon>
        <taxon>Streptomyces</taxon>
    </lineage>
</organism>
<name>A0ABT0I9Y4_9ACTN</name>